<organism evidence="2">
    <name type="scientific">Bellilinea caldifistulae</name>
    <dbReference type="NCBI Taxonomy" id="360411"/>
    <lineage>
        <taxon>Bacteria</taxon>
        <taxon>Bacillati</taxon>
        <taxon>Chloroflexota</taxon>
        <taxon>Anaerolineae</taxon>
        <taxon>Anaerolineales</taxon>
        <taxon>Anaerolineaceae</taxon>
        <taxon>Bellilinea</taxon>
    </lineage>
</organism>
<dbReference type="SUPFAM" id="SSF53335">
    <property type="entry name" value="S-adenosyl-L-methionine-dependent methyltransferases"/>
    <property type="match status" value="1"/>
</dbReference>
<keyword evidence="2" id="KW-0489">Methyltransferase</keyword>
<comment type="caution">
    <text evidence="2">The sequence shown here is derived from an EMBL/GenBank/DDBJ whole genome shotgun (WGS) entry which is preliminary data.</text>
</comment>
<protein>
    <submittedName>
        <fullName evidence="2">Class I SAM-dependent methyltransferase</fullName>
    </submittedName>
</protein>
<dbReference type="PANTHER" id="PTHR45128:SF1">
    <property type="entry name" value="S-ADENOSYLMETHIONINE-DEPENDENT METHYLTRANSFERASE RV2258C"/>
    <property type="match status" value="1"/>
</dbReference>
<evidence type="ECO:0000313" key="2">
    <source>
        <dbReference type="EMBL" id="HGS86079.1"/>
    </source>
</evidence>
<dbReference type="InterPro" id="IPR041698">
    <property type="entry name" value="Methyltransf_25"/>
</dbReference>
<dbReference type="PANTHER" id="PTHR45128">
    <property type="entry name" value="METHYLTRANSFERASE TYPE 11"/>
    <property type="match status" value="1"/>
</dbReference>
<gene>
    <name evidence="2" type="ORF">ENT17_00495</name>
</gene>
<dbReference type="InterPro" id="IPR029063">
    <property type="entry name" value="SAM-dependent_MTases_sf"/>
</dbReference>
<sequence length="230" mass="25563">MSVEIQKRFEDATKYDGMMAKVFPGYEQIPLIILSHLRTHLGQTVHLLDAGCGTGATLASFATNQPDWSFVGVDPAEPMLEIARNKVNAIGMEKRVEFVHGTVDALPDEPRFNAATCILVEHLQPDNGAKLRLFEGIQRRMVSGGCFVLFGLHGNLSTQKAQNALEAWLEFVTLQGLPETARDNVRHRATIEDSLIPEERIVELLGEAGFVNMERIYQLHLLGGWLAQKT</sequence>
<dbReference type="InterPro" id="IPR053173">
    <property type="entry name" value="SAM-binding_MTase"/>
</dbReference>
<dbReference type="GO" id="GO:0032259">
    <property type="term" value="P:methylation"/>
    <property type="evidence" value="ECO:0007669"/>
    <property type="project" value="UniProtKB-KW"/>
</dbReference>
<evidence type="ECO:0000259" key="1">
    <source>
        <dbReference type="Pfam" id="PF13649"/>
    </source>
</evidence>
<dbReference type="Pfam" id="PF13649">
    <property type="entry name" value="Methyltransf_25"/>
    <property type="match status" value="1"/>
</dbReference>
<dbReference type="CDD" id="cd02440">
    <property type="entry name" value="AdoMet_MTases"/>
    <property type="match status" value="1"/>
</dbReference>
<dbReference type="Gene3D" id="3.40.50.150">
    <property type="entry name" value="Vaccinia Virus protein VP39"/>
    <property type="match status" value="1"/>
</dbReference>
<feature type="domain" description="Methyltransferase" evidence="1">
    <location>
        <begin position="48"/>
        <end position="145"/>
    </location>
</feature>
<reference evidence="2" key="1">
    <citation type="journal article" date="2020" name="mSystems">
        <title>Genome- and Community-Level Interaction Insights into Carbon Utilization and Element Cycling Functions of Hydrothermarchaeota in Hydrothermal Sediment.</title>
        <authorList>
            <person name="Zhou Z."/>
            <person name="Liu Y."/>
            <person name="Xu W."/>
            <person name="Pan J."/>
            <person name="Luo Z.H."/>
            <person name="Li M."/>
        </authorList>
    </citation>
    <scope>NUCLEOTIDE SEQUENCE [LARGE SCALE GENOMIC DNA]</scope>
    <source>
        <strain evidence="2">SpSt-556</strain>
    </source>
</reference>
<accession>A0A7C4KXG0</accession>
<dbReference type="AlphaFoldDB" id="A0A7C4KXG0"/>
<name>A0A7C4KXG0_9CHLR</name>
<keyword evidence="2" id="KW-0808">Transferase</keyword>
<dbReference type="GO" id="GO:0008168">
    <property type="term" value="F:methyltransferase activity"/>
    <property type="evidence" value="ECO:0007669"/>
    <property type="project" value="UniProtKB-KW"/>
</dbReference>
<dbReference type="EMBL" id="DSXR01000008">
    <property type="protein sequence ID" value="HGS86079.1"/>
    <property type="molecule type" value="Genomic_DNA"/>
</dbReference>
<proteinExistence type="predicted"/>